<protein>
    <submittedName>
        <fullName evidence="2">Uncharacterized protein</fullName>
    </submittedName>
</protein>
<feature type="compositionally biased region" description="Polar residues" evidence="1">
    <location>
        <begin position="180"/>
        <end position="193"/>
    </location>
</feature>
<evidence type="ECO:0000313" key="3">
    <source>
        <dbReference type="Proteomes" id="UP000283509"/>
    </source>
</evidence>
<comment type="caution">
    <text evidence="2">The sequence shown here is derived from an EMBL/GenBank/DDBJ whole genome shotgun (WGS) entry which is preliminary data.</text>
</comment>
<dbReference type="Proteomes" id="UP000283509">
    <property type="component" value="Unassembled WGS sequence"/>
</dbReference>
<evidence type="ECO:0000256" key="1">
    <source>
        <dbReference type="SAM" id="MobiDB-lite"/>
    </source>
</evidence>
<sequence>MPRRSLASLAKGGQTIALPFPDCAHHTVTRDRSMPPVDLQSSLRFAVLPSERRMSLRIIVGESQYAIAVAPDHTVLTRCDGQAQQRHCTLLQPPKVSVADLLKQNDWTWVDLGFDGHRISVVIADVEILVDDAWEATPGRESTHSAQVAFISLEEASIDSAPGYALEVNLRCDSTHTPDQEVSTHAPANTPPTDVSPAPYPACPLYRVLPGSPLPYIDIDSTLSLAVLPSVSMLVMKIHVGHTLYKASVEGTMITLMKCEEDGVTCRNVEVGGTKAMDLLMPNKWNYVDVLLENEEVWPRALRLRRVTRV</sequence>
<proteinExistence type="predicted"/>
<accession>A0A423TGH7</accession>
<evidence type="ECO:0000313" key="2">
    <source>
        <dbReference type="EMBL" id="ROT75583.1"/>
    </source>
</evidence>
<feature type="region of interest" description="Disordered" evidence="1">
    <location>
        <begin position="176"/>
        <end position="195"/>
    </location>
</feature>
<dbReference type="AlphaFoldDB" id="A0A423TGH7"/>
<name>A0A423TGH7_PENVA</name>
<dbReference type="OrthoDB" id="6378302at2759"/>
<gene>
    <name evidence="2" type="ORF">C7M84_005871</name>
</gene>
<organism evidence="2 3">
    <name type="scientific">Penaeus vannamei</name>
    <name type="common">Whiteleg shrimp</name>
    <name type="synonym">Litopenaeus vannamei</name>
    <dbReference type="NCBI Taxonomy" id="6689"/>
    <lineage>
        <taxon>Eukaryota</taxon>
        <taxon>Metazoa</taxon>
        <taxon>Ecdysozoa</taxon>
        <taxon>Arthropoda</taxon>
        <taxon>Crustacea</taxon>
        <taxon>Multicrustacea</taxon>
        <taxon>Malacostraca</taxon>
        <taxon>Eumalacostraca</taxon>
        <taxon>Eucarida</taxon>
        <taxon>Decapoda</taxon>
        <taxon>Dendrobranchiata</taxon>
        <taxon>Penaeoidea</taxon>
        <taxon>Penaeidae</taxon>
        <taxon>Penaeus</taxon>
    </lineage>
</organism>
<keyword evidence="3" id="KW-1185">Reference proteome</keyword>
<dbReference type="EMBL" id="QCYY01001756">
    <property type="protein sequence ID" value="ROT75583.1"/>
    <property type="molecule type" value="Genomic_DNA"/>
</dbReference>
<reference evidence="2 3" key="1">
    <citation type="submission" date="2018-04" db="EMBL/GenBank/DDBJ databases">
        <authorList>
            <person name="Zhang X."/>
            <person name="Yuan J."/>
            <person name="Li F."/>
            <person name="Xiang J."/>
        </authorList>
    </citation>
    <scope>NUCLEOTIDE SEQUENCE [LARGE SCALE GENOMIC DNA]</scope>
    <source>
        <tissue evidence="2">Muscle</tissue>
    </source>
</reference>
<reference evidence="2 3" key="2">
    <citation type="submission" date="2019-01" db="EMBL/GenBank/DDBJ databases">
        <title>The decoding of complex shrimp genome reveals the adaptation for benthos swimmer, frequently molting mechanism and breeding impact on genome.</title>
        <authorList>
            <person name="Sun Y."/>
            <person name="Gao Y."/>
            <person name="Yu Y."/>
        </authorList>
    </citation>
    <scope>NUCLEOTIDE SEQUENCE [LARGE SCALE GENOMIC DNA]</scope>
    <source>
        <tissue evidence="2">Muscle</tissue>
    </source>
</reference>